<dbReference type="AlphaFoldDB" id="A0A833QM22"/>
<keyword evidence="1" id="KW-0808">Transferase</keyword>
<proteinExistence type="predicted"/>
<sequence length="208" mass="24174">MQAYKSFKIKPHPRKQDKIALTHVKEISIEPISLNQTTPHCTMMHIAPAILFSTGGYIGNMFHDFTDVLIPLFITSFPFHGQVHFLVGEMQPWWINKYRPLLQQLTRYKIINLTKVKRGLCYSKAIVGLKFHKEMSIDPKKTNNKYSMVDFAQIIRKSFDLERENATKLAIHNSTKTRLLVISRKKTRSFTNVKEIVKMATTLGYDIF</sequence>
<dbReference type="Proteomes" id="UP000623129">
    <property type="component" value="Unassembled WGS sequence"/>
</dbReference>
<dbReference type="PANTHER" id="PTHR20961">
    <property type="entry name" value="GLYCOSYLTRANSFERASE"/>
    <property type="match status" value="1"/>
</dbReference>
<dbReference type="PANTHER" id="PTHR20961:SF81">
    <property type="entry name" value="GLYCOSYLTRANSFERASE FAMILY 61 PROTEIN"/>
    <property type="match status" value="1"/>
</dbReference>
<reference evidence="1" key="1">
    <citation type="submission" date="2020-01" db="EMBL/GenBank/DDBJ databases">
        <title>Genome sequence of Kobresia littledalei, the first chromosome-level genome in the family Cyperaceae.</title>
        <authorList>
            <person name="Qu G."/>
        </authorList>
    </citation>
    <scope>NUCLEOTIDE SEQUENCE</scope>
    <source>
        <strain evidence="1">C.B.Clarke</strain>
        <tissue evidence="1">Leaf</tissue>
    </source>
</reference>
<dbReference type="InterPro" id="IPR007657">
    <property type="entry name" value="Glycosyltransferase_61"/>
</dbReference>
<organism evidence="1 2">
    <name type="scientific">Carex littledalei</name>
    <dbReference type="NCBI Taxonomy" id="544730"/>
    <lineage>
        <taxon>Eukaryota</taxon>
        <taxon>Viridiplantae</taxon>
        <taxon>Streptophyta</taxon>
        <taxon>Embryophyta</taxon>
        <taxon>Tracheophyta</taxon>
        <taxon>Spermatophyta</taxon>
        <taxon>Magnoliopsida</taxon>
        <taxon>Liliopsida</taxon>
        <taxon>Poales</taxon>
        <taxon>Cyperaceae</taxon>
        <taxon>Cyperoideae</taxon>
        <taxon>Cariceae</taxon>
        <taxon>Carex</taxon>
        <taxon>Carex subgen. Euthyceras</taxon>
    </lineage>
</organism>
<evidence type="ECO:0000313" key="2">
    <source>
        <dbReference type="Proteomes" id="UP000623129"/>
    </source>
</evidence>
<name>A0A833QM22_9POAL</name>
<dbReference type="OrthoDB" id="529273at2759"/>
<comment type="caution">
    <text evidence="1">The sequence shown here is derived from an EMBL/GenBank/DDBJ whole genome shotgun (WGS) entry which is preliminary data.</text>
</comment>
<accession>A0A833QM22</accession>
<evidence type="ECO:0000313" key="1">
    <source>
        <dbReference type="EMBL" id="KAF3328975.1"/>
    </source>
</evidence>
<keyword evidence="2" id="KW-1185">Reference proteome</keyword>
<dbReference type="GO" id="GO:0016757">
    <property type="term" value="F:glycosyltransferase activity"/>
    <property type="evidence" value="ECO:0007669"/>
    <property type="project" value="InterPro"/>
</dbReference>
<protein>
    <submittedName>
        <fullName evidence="1">EGF domain-specific O-linked N-acetylglucosamine transferase-like protein</fullName>
    </submittedName>
</protein>
<dbReference type="EMBL" id="SWLB01000015">
    <property type="protein sequence ID" value="KAF3328975.1"/>
    <property type="molecule type" value="Genomic_DNA"/>
</dbReference>
<gene>
    <name evidence="1" type="ORF">FCM35_KLT06053</name>
</gene>